<keyword evidence="4" id="KW-0479">Metal-binding</keyword>
<dbReference type="InterPro" id="IPR050612">
    <property type="entry name" value="Prok_Mopterin_Oxidored"/>
</dbReference>
<keyword evidence="5" id="KW-0732">Signal</keyword>
<organism evidence="8 9">
    <name type="scientific">Mesosutterella multiformis</name>
    <dbReference type="NCBI Taxonomy" id="2259133"/>
    <lineage>
        <taxon>Bacteria</taxon>
        <taxon>Pseudomonadati</taxon>
        <taxon>Pseudomonadota</taxon>
        <taxon>Betaproteobacteria</taxon>
        <taxon>Burkholderiales</taxon>
        <taxon>Sutterellaceae</taxon>
        <taxon>Mesosutterella</taxon>
    </lineage>
</organism>
<dbReference type="GO" id="GO:0016491">
    <property type="term" value="F:oxidoreductase activity"/>
    <property type="evidence" value="ECO:0007669"/>
    <property type="project" value="UniProtKB-KW"/>
</dbReference>
<dbReference type="InterPro" id="IPR006311">
    <property type="entry name" value="TAT_signal"/>
</dbReference>
<keyword evidence="2" id="KW-0408">Iron</keyword>
<dbReference type="PROSITE" id="PS51318">
    <property type="entry name" value="TAT"/>
    <property type="match status" value="1"/>
</dbReference>
<evidence type="ECO:0000256" key="4">
    <source>
        <dbReference type="ARBA" id="ARBA00022723"/>
    </source>
</evidence>
<dbReference type="PANTHER" id="PTHR43742">
    <property type="entry name" value="TRIMETHYLAMINE-N-OXIDE REDUCTASE"/>
    <property type="match status" value="1"/>
</dbReference>
<dbReference type="InterPro" id="IPR006656">
    <property type="entry name" value="Mopterin_OxRdtase"/>
</dbReference>
<evidence type="ECO:0000256" key="1">
    <source>
        <dbReference type="ARBA" id="ARBA00001942"/>
    </source>
</evidence>
<evidence type="ECO:0000313" key="8">
    <source>
        <dbReference type="EMBL" id="GBO94404.1"/>
    </source>
</evidence>
<dbReference type="Gene3D" id="3.40.228.10">
    <property type="entry name" value="Dimethylsulfoxide Reductase, domain 2"/>
    <property type="match status" value="2"/>
</dbReference>
<sequence>METRTERRTGVGLSRRTLLAGTAAAAGASAISWKVIAEQIETLKKEGWEANPVACKVCGGGCGLIIMKKTGVKPSLATVRVFPNPTHPQRGMCGRASQAAMLWASPYRLKKPLKRVGARGEGKFKEVSWDEALDGIAKQLKPIVEKYGESSVVYTSHTLSGIQKWASFTLGTINQIGHEATCNTAGNAGRILAFGKKYQGKNKIDPDYDHASVIMLVGRSINCPMGVAHRLVEAKDRGAKVIFVNPWQPDPALGTADWIPVVPGTDGALIFSMLQVMIREKLYDAEFLARQTNAAYLVSSDDGHPITKAELTGTDSDADKALYAMRTKAGTVVFRGVKTEKVTDPATGKEKEVQSFIENASDVPELEWKGELKTKAGAVIPVKTVFTAYAEEASKYEPAAAAKITGIAADRIVRLARLMATKKGVFEDNWYSSRNGNDVELCHLLCAANAFIGNVDQQGGLCVEEGSGLTSSAIKFDGKTKTCTAPNGTTWEITNTLRADHAYFPEAPGSFFALQKELEEEKPYPVKALFVTASNLLQREANTDRMRKMLMKFDLVVVQDVMPQETCDYADYVLPATMFLEKGGVTGIEFAREMGGAIQRNAPGLPIPDGNESRDDLFPLLEVIRRAWPERAARLGYTKECKTNADFRKWNKTLSEGYGLPKLMADLEAKDPEKAKAVKESLDANGWALVKPKAYGTYPYKKPFDTPTGKMEIYAFWPYLKANRKGVPGLPAWEPVKAYTLPSKPNEFYMVSGKNLQGNSGLGMFGPGSHANSERRAVMNPDDASRLGVKENALLEIRAIDTGFTEKSRVHLSYRIKQGCLHMPGFSGGTRSKLLRAMSPETADWMEEGVNPNWFATGYASPVFGPLANNGSVSVKVLSD</sequence>
<dbReference type="PANTHER" id="PTHR43742:SF9">
    <property type="entry name" value="TETRATHIONATE REDUCTASE SUBUNIT A"/>
    <property type="match status" value="1"/>
</dbReference>
<evidence type="ECO:0000256" key="5">
    <source>
        <dbReference type="ARBA" id="ARBA00022729"/>
    </source>
</evidence>
<keyword evidence="2" id="KW-0411">Iron-sulfur</keyword>
<dbReference type="Pfam" id="PF00384">
    <property type="entry name" value="Molybdopterin"/>
    <property type="match status" value="1"/>
</dbReference>
<dbReference type="GO" id="GO:0046872">
    <property type="term" value="F:metal ion binding"/>
    <property type="evidence" value="ECO:0007669"/>
    <property type="project" value="UniProtKB-KW"/>
</dbReference>
<evidence type="ECO:0000256" key="6">
    <source>
        <dbReference type="ARBA" id="ARBA00023002"/>
    </source>
</evidence>
<comment type="caution">
    <text evidence="8">The sequence shown here is derived from an EMBL/GenBank/DDBJ whole genome shotgun (WGS) entry which is preliminary data.</text>
</comment>
<name>A0A388SI73_9BURK</name>
<keyword evidence="2" id="KW-0004">4Fe-4S</keyword>
<evidence type="ECO:0000313" key="9">
    <source>
        <dbReference type="Proteomes" id="UP000266091"/>
    </source>
</evidence>
<dbReference type="Gene3D" id="2.20.25.90">
    <property type="entry name" value="ADC-like domains"/>
    <property type="match status" value="1"/>
</dbReference>
<proteinExistence type="predicted"/>
<accession>A0A388SI73</accession>
<dbReference type="RefSeq" id="WP_116270674.1">
    <property type="nucleotide sequence ID" value="NZ_BGZJ01000002.1"/>
</dbReference>
<dbReference type="OrthoDB" id="9815647at2"/>
<feature type="domain" description="Molybdopterin oxidoreductase" evidence="7">
    <location>
        <begin position="108"/>
        <end position="586"/>
    </location>
</feature>
<accession>A0A401LIM1</accession>
<dbReference type="Gene3D" id="3.40.50.740">
    <property type="match status" value="2"/>
</dbReference>
<evidence type="ECO:0000259" key="7">
    <source>
        <dbReference type="Pfam" id="PF00384"/>
    </source>
</evidence>
<dbReference type="Proteomes" id="UP000266091">
    <property type="component" value="Unassembled WGS sequence"/>
</dbReference>
<keyword evidence="3" id="KW-0500">Molybdenum</keyword>
<protein>
    <submittedName>
        <fullName evidence="8">Molybdopterin oxidoreductase</fullName>
    </submittedName>
</protein>
<dbReference type="SUPFAM" id="SSF53706">
    <property type="entry name" value="Formate dehydrogenase/DMSO reductase, domains 1-3"/>
    <property type="match status" value="1"/>
</dbReference>
<evidence type="ECO:0000256" key="2">
    <source>
        <dbReference type="ARBA" id="ARBA00022485"/>
    </source>
</evidence>
<evidence type="ECO:0000256" key="3">
    <source>
        <dbReference type="ARBA" id="ARBA00022505"/>
    </source>
</evidence>
<dbReference type="EMBL" id="BGZJ01000002">
    <property type="protein sequence ID" value="GBO94404.1"/>
    <property type="molecule type" value="Genomic_DNA"/>
</dbReference>
<gene>
    <name evidence="8" type="ORF">MESMUL_17580</name>
</gene>
<dbReference type="Gene3D" id="2.40.40.20">
    <property type="match status" value="1"/>
</dbReference>
<keyword evidence="6" id="KW-0560">Oxidoreductase</keyword>
<dbReference type="GO" id="GO:0051539">
    <property type="term" value="F:4 iron, 4 sulfur cluster binding"/>
    <property type="evidence" value="ECO:0007669"/>
    <property type="project" value="UniProtKB-KW"/>
</dbReference>
<comment type="cofactor">
    <cofactor evidence="1">
        <name>Mo-bis(molybdopterin guanine dinucleotide)</name>
        <dbReference type="ChEBI" id="CHEBI:60539"/>
    </cofactor>
</comment>
<dbReference type="SUPFAM" id="SSF50692">
    <property type="entry name" value="ADC-like"/>
    <property type="match status" value="1"/>
</dbReference>
<keyword evidence="9" id="KW-1185">Reference proteome</keyword>
<dbReference type="AlphaFoldDB" id="A0A388SI73"/>
<reference evidence="8 9" key="1">
    <citation type="journal article" date="2018" name="Int. J. Syst. Evol. Microbiol.">
        <title>Mesosutterella multiformis gen. nov., sp. nov., a member of the family Sutterellaceae and Sutterella megalosphaeroides sp. nov., isolated from human faeces.</title>
        <authorList>
            <person name="Sakamoto M."/>
            <person name="Ikeyama N."/>
            <person name="Kunihiro T."/>
            <person name="Iino T."/>
            <person name="Yuki M."/>
            <person name="Ohkuma M."/>
        </authorList>
    </citation>
    <scope>NUCLEOTIDE SEQUENCE [LARGE SCALE GENOMIC DNA]</scope>
    <source>
        <strain evidence="8 9">4NBBH2</strain>
    </source>
</reference>
<dbReference type="InterPro" id="IPR009010">
    <property type="entry name" value="Asp_de-COase-like_dom_sf"/>
</dbReference>